<organism evidence="1 2">
    <name type="scientific">Alicyclobacillus fodiniaquatilis</name>
    <dbReference type="NCBI Taxonomy" id="1661150"/>
    <lineage>
        <taxon>Bacteria</taxon>
        <taxon>Bacillati</taxon>
        <taxon>Bacillota</taxon>
        <taxon>Bacilli</taxon>
        <taxon>Bacillales</taxon>
        <taxon>Alicyclobacillaceae</taxon>
        <taxon>Alicyclobacillus</taxon>
    </lineage>
</organism>
<dbReference type="RefSeq" id="WP_377943944.1">
    <property type="nucleotide sequence ID" value="NZ_JBHUCX010000043.1"/>
</dbReference>
<keyword evidence="2" id="KW-1185">Reference proteome</keyword>
<reference evidence="2" key="1">
    <citation type="journal article" date="2019" name="Int. J. Syst. Evol. Microbiol.">
        <title>The Global Catalogue of Microorganisms (GCM) 10K type strain sequencing project: providing services to taxonomists for standard genome sequencing and annotation.</title>
        <authorList>
            <consortium name="The Broad Institute Genomics Platform"/>
            <consortium name="The Broad Institute Genome Sequencing Center for Infectious Disease"/>
            <person name="Wu L."/>
            <person name="Ma J."/>
        </authorList>
    </citation>
    <scope>NUCLEOTIDE SEQUENCE [LARGE SCALE GENOMIC DNA]</scope>
    <source>
        <strain evidence="2">CGMCC 1.12286</strain>
    </source>
</reference>
<comment type="caution">
    <text evidence="1">The sequence shown here is derived from an EMBL/GenBank/DDBJ whole genome shotgun (WGS) entry which is preliminary data.</text>
</comment>
<accession>A0ABW4JIB0</accession>
<evidence type="ECO:0000313" key="1">
    <source>
        <dbReference type="EMBL" id="MFD1676051.1"/>
    </source>
</evidence>
<protein>
    <submittedName>
        <fullName evidence="1">Uncharacterized protein</fullName>
    </submittedName>
</protein>
<dbReference type="EMBL" id="JBHUCX010000043">
    <property type="protein sequence ID" value="MFD1676051.1"/>
    <property type="molecule type" value="Genomic_DNA"/>
</dbReference>
<gene>
    <name evidence="1" type="ORF">ACFSB2_15210</name>
</gene>
<proteinExistence type="predicted"/>
<name>A0ABW4JIB0_9BACL</name>
<evidence type="ECO:0000313" key="2">
    <source>
        <dbReference type="Proteomes" id="UP001597079"/>
    </source>
</evidence>
<dbReference type="Proteomes" id="UP001597079">
    <property type="component" value="Unassembled WGS sequence"/>
</dbReference>
<sequence length="49" mass="4996">MRKLPLLFSIVAVLAITTIGVCNPNDTIGPGVDVTNFGTGVSATTSFVS</sequence>